<dbReference type="AlphaFoldDB" id="A0A7W7G111"/>
<dbReference type="InterPro" id="IPR027417">
    <property type="entry name" value="P-loop_NTPase"/>
</dbReference>
<evidence type="ECO:0000313" key="2">
    <source>
        <dbReference type="Proteomes" id="UP000542742"/>
    </source>
</evidence>
<gene>
    <name evidence="1" type="ORF">BKA14_003786</name>
</gene>
<reference evidence="1 2" key="1">
    <citation type="submission" date="2020-08" db="EMBL/GenBank/DDBJ databases">
        <title>Sequencing the genomes of 1000 actinobacteria strains.</title>
        <authorList>
            <person name="Klenk H.-P."/>
        </authorList>
    </citation>
    <scope>NUCLEOTIDE SEQUENCE [LARGE SCALE GENOMIC DNA]</scope>
    <source>
        <strain evidence="1 2">DSM 45518</strain>
    </source>
</reference>
<accession>A0A7W7G111</accession>
<keyword evidence="2" id="KW-1185">Reference proteome</keyword>
<comment type="caution">
    <text evidence="1">The sequence shown here is derived from an EMBL/GenBank/DDBJ whole genome shotgun (WGS) entry which is preliminary data.</text>
</comment>
<evidence type="ECO:0000313" key="1">
    <source>
        <dbReference type="EMBL" id="MBB4693638.1"/>
    </source>
</evidence>
<sequence length="76" mass="8255">MFWVGGNPGPGKSTIVRRLAFALDLPLHPIDACTYDHLRRLGPPRPPLQAMPVRGPAGAADDFERAMSAEYRQAVG</sequence>
<protein>
    <submittedName>
        <fullName evidence="1">Uncharacterized protein</fullName>
    </submittedName>
</protein>
<organism evidence="1 2">
    <name type="scientific">Paractinoplanes abujensis</name>
    <dbReference type="NCBI Taxonomy" id="882441"/>
    <lineage>
        <taxon>Bacteria</taxon>
        <taxon>Bacillati</taxon>
        <taxon>Actinomycetota</taxon>
        <taxon>Actinomycetes</taxon>
        <taxon>Micromonosporales</taxon>
        <taxon>Micromonosporaceae</taxon>
        <taxon>Paractinoplanes</taxon>
    </lineage>
</organism>
<dbReference type="SUPFAM" id="SSF52540">
    <property type="entry name" value="P-loop containing nucleoside triphosphate hydrolases"/>
    <property type="match status" value="1"/>
</dbReference>
<proteinExistence type="predicted"/>
<dbReference type="EMBL" id="JACHMF010000001">
    <property type="protein sequence ID" value="MBB4693638.1"/>
    <property type="molecule type" value="Genomic_DNA"/>
</dbReference>
<name>A0A7W7G111_9ACTN</name>
<dbReference type="Proteomes" id="UP000542742">
    <property type="component" value="Unassembled WGS sequence"/>
</dbReference>